<feature type="domain" description="RRM" evidence="4">
    <location>
        <begin position="104"/>
        <end position="181"/>
    </location>
</feature>
<evidence type="ECO:0000313" key="6">
    <source>
        <dbReference type="Proteomes" id="UP001235939"/>
    </source>
</evidence>
<dbReference type="PROSITE" id="PS50102">
    <property type="entry name" value="RRM"/>
    <property type="match status" value="2"/>
</dbReference>
<reference evidence="5 6" key="1">
    <citation type="submission" date="2022-01" db="EMBL/GenBank/DDBJ databases">
        <title>A chromosomal length assembly of Cordylochernes scorpioides.</title>
        <authorList>
            <person name="Zeh D."/>
            <person name="Zeh J."/>
        </authorList>
    </citation>
    <scope>NUCLEOTIDE SEQUENCE [LARGE SCALE GENOMIC DNA]</scope>
    <source>
        <strain evidence="5">IN4F17</strain>
        <tissue evidence="5">Whole Body</tissue>
    </source>
</reference>
<accession>A0ABY6KU97</accession>
<name>A0ABY6KU97_9ARAC</name>
<dbReference type="EMBL" id="CP092870">
    <property type="protein sequence ID" value="UYV71308.1"/>
    <property type="molecule type" value="Genomic_DNA"/>
</dbReference>
<protein>
    <submittedName>
        <fullName evidence="5">HNRNPH1</fullName>
    </submittedName>
</protein>
<dbReference type="Gene3D" id="3.30.70.330">
    <property type="match status" value="3"/>
</dbReference>
<sequence length="303" mass="34256">MSSHVSGFILRVRGLPWAVTTDEIREFFGSCNVTAVHLIYSQTGRPTGEAYVEMSTREDWLKGLDRNKKHIGQRYIEIFKSKKAEMDWVLARNSANKEGLLNDGCVRLRGLPFGCSKEEIVQFFNGLEIVPNGITLPTDYQGRPTGEGYVQFASREIAEKALEKHKERIGHRYIEIFRSSLYEIRKAMGTRKAPPALMPFLRTPVFLPSTGGIKRWRWVHLSGVPMEATERDVAEFLRPSATPLDVRLLYGPGGRPTGEADVLFRSHEEAAYAVAHHRYNMEQLYMDSSSGDGQQASYSVVKV</sequence>
<dbReference type="InterPro" id="IPR035979">
    <property type="entry name" value="RBD_domain_sf"/>
</dbReference>
<evidence type="ECO:0000256" key="1">
    <source>
        <dbReference type="ARBA" id="ARBA00022737"/>
    </source>
</evidence>
<organism evidence="5 6">
    <name type="scientific">Cordylochernes scorpioides</name>
    <dbReference type="NCBI Taxonomy" id="51811"/>
    <lineage>
        <taxon>Eukaryota</taxon>
        <taxon>Metazoa</taxon>
        <taxon>Ecdysozoa</taxon>
        <taxon>Arthropoda</taxon>
        <taxon>Chelicerata</taxon>
        <taxon>Arachnida</taxon>
        <taxon>Pseudoscorpiones</taxon>
        <taxon>Cheliferoidea</taxon>
        <taxon>Chernetidae</taxon>
        <taxon>Cordylochernes</taxon>
    </lineage>
</organism>
<keyword evidence="1" id="KW-0677">Repeat</keyword>
<dbReference type="InterPro" id="IPR000504">
    <property type="entry name" value="RRM_dom"/>
</dbReference>
<evidence type="ECO:0000313" key="5">
    <source>
        <dbReference type="EMBL" id="UYV71308.1"/>
    </source>
</evidence>
<proteinExistence type="predicted"/>
<dbReference type="SUPFAM" id="SSF54928">
    <property type="entry name" value="RNA-binding domain, RBD"/>
    <property type="match status" value="3"/>
</dbReference>
<dbReference type="PANTHER" id="PTHR13976">
    <property type="entry name" value="HETEROGENEOUS NUCLEAR RIBONUCLEOPROTEIN-RELATED"/>
    <property type="match status" value="1"/>
</dbReference>
<evidence type="ECO:0000256" key="3">
    <source>
        <dbReference type="PROSITE-ProRule" id="PRU00176"/>
    </source>
</evidence>
<dbReference type="Pfam" id="PF00076">
    <property type="entry name" value="RRM_1"/>
    <property type="match status" value="2"/>
</dbReference>
<gene>
    <name evidence="5" type="ORF">LAZ67_8002569</name>
</gene>
<evidence type="ECO:0000259" key="4">
    <source>
        <dbReference type="PROSITE" id="PS50102"/>
    </source>
</evidence>
<keyword evidence="2 3" id="KW-0694">RNA-binding</keyword>
<dbReference type="SMART" id="SM00360">
    <property type="entry name" value="RRM"/>
    <property type="match status" value="3"/>
</dbReference>
<dbReference type="InterPro" id="IPR012677">
    <property type="entry name" value="Nucleotide-bd_a/b_plait_sf"/>
</dbReference>
<dbReference type="InterPro" id="IPR050666">
    <property type="entry name" value="ESRP"/>
</dbReference>
<keyword evidence="6" id="KW-1185">Reference proteome</keyword>
<feature type="domain" description="RRM" evidence="4">
    <location>
        <begin position="8"/>
        <end position="83"/>
    </location>
</feature>
<dbReference type="Proteomes" id="UP001235939">
    <property type="component" value="Chromosome 08"/>
</dbReference>
<evidence type="ECO:0000256" key="2">
    <source>
        <dbReference type="ARBA" id="ARBA00022884"/>
    </source>
</evidence>